<sequence>MRFAGIDPGTSSYEIFILEDSEPHDRIEIETSAVREDPESVKKIFADLEVDVYAGLSGYGLPFKRFSELDEKDIFLMTLNKDEEKAIGMRSLIDVAIKLDLEIYTIPAVIHLPTVPEYRKINKIDMGTADKLCSVVLALYSCEDVGTADFILVESGYGFNAFISVSRGKIIDGLGGSSSFPAFSSLGAMDGELAYLLGDFPKRLLFSGGIKSYLHDMGIQVNSISEMPEDSLVWLAEYLLKGVRAVNVQNTDRILMSGRNFLNSRFRKIFVEMAEDFTCERLEGFGISKQSAEGAAIIANGIAGGEYKHLVTHLELDKASGSVLDYITSDIRRHLNLQKYF</sequence>
<dbReference type="RefSeq" id="WP_015590738.1">
    <property type="nucleotide sequence ID" value="NC_021169.1"/>
</dbReference>
<dbReference type="EMBL" id="CP005290">
    <property type="protein sequence ID" value="AGK61140.1"/>
    <property type="molecule type" value="Genomic_DNA"/>
</dbReference>
<evidence type="ECO:0000313" key="1">
    <source>
        <dbReference type="EMBL" id="AGK61140.1"/>
    </source>
</evidence>
<dbReference type="OrthoDB" id="146520at2157"/>
<dbReference type="Pfam" id="PF07318">
    <property type="entry name" value="DUF1464"/>
    <property type="match status" value="1"/>
</dbReference>
<dbReference type="HOGENOM" id="CLU_075234_0_0_2"/>
<keyword evidence="2" id="KW-1185">Reference proteome</keyword>
<dbReference type="PIRSF" id="PIRSF009433">
    <property type="entry name" value="DUF1464"/>
    <property type="match status" value="1"/>
</dbReference>
<accession>N0BLN8</accession>
<dbReference type="STRING" id="387631.Asulf_01140"/>
<dbReference type="GeneID" id="15392781"/>
<keyword evidence="1" id="KW-0418">Kinase</keyword>
<dbReference type="Proteomes" id="UP000013307">
    <property type="component" value="Chromosome"/>
</dbReference>
<organism evidence="1 2">
    <name type="scientific">Archaeoglobus sulfaticallidus PM70-1</name>
    <dbReference type="NCBI Taxonomy" id="387631"/>
    <lineage>
        <taxon>Archaea</taxon>
        <taxon>Methanobacteriati</taxon>
        <taxon>Methanobacteriota</taxon>
        <taxon>Archaeoglobi</taxon>
        <taxon>Archaeoglobales</taxon>
        <taxon>Archaeoglobaceae</taxon>
        <taxon>Archaeoglobus</taxon>
    </lineage>
</organism>
<dbReference type="KEGG" id="ast:Asulf_01140"/>
<reference evidence="1 2" key="1">
    <citation type="journal article" date="2013" name="Genome Announc.">
        <title>Complete Genome Sequence of the Thermophilic and Facultatively Chemolithoautotrophic Sulfate Reducer Archaeoglobus sulfaticallidus Strain PM70-1T.</title>
        <authorList>
            <person name="Stokke R."/>
            <person name="Hocking W.P."/>
            <person name="Steinsbu B.O."/>
            <person name="Steen I.H."/>
        </authorList>
    </citation>
    <scope>NUCLEOTIDE SEQUENCE [LARGE SCALE GENOMIC DNA]</scope>
    <source>
        <strain evidence="1">PM70-1</strain>
    </source>
</reference>
<gene>
    <name evidence="1" type="ORF">Asulf_01140</name>
</gene>
<keyword evidence="1" id="KW-0808">Transferase</keyword>
<name>N0BLN8_9EURY</name>
<evidence type="ECO:0000313" key="2">
    <source>
        <dbReference type="Proteomes" id="UP000013307"/>
    </source>
</evidence>
<dbReference type="GO" id="GO:0016301">
    <property type="term" value="F:kinase activity"/>
    <property type="evidence" value="ECO:0007669"/>
    <property type="project" value="UniProtKB-KW"/>
</dbReference>
<dbReference type="eggNOG" id="arCOG04329">
    <property type="taxonomic scope" value="Archaea"/>
</dbReference>
<protein>
    <submittedName>
        <fullName evidence="1">Putative butyrate kinase</fullName>
    </submittedName>
</protein>
<dbReference type="AlphaFoldDB" id="N0BLN8"/>
<proteinExistence type="predicted"/>
<dbReference type="InterPro" id="IPR009927">
    <property type="entry name" value="DUF1464"/>
</dbReference>